<dbReference type="GO" id="GO:0005524">
    <property type="term" value="F:ATP binding"/>
    <property type="evidence" value="ECO:0007669"/>
    <property type="project" value="UniProtKB-KW"/>
</dbReference>
<dbReference type="EMBL" id="DS113612">
    <property type="protein sequence ID" value="EAY00142.1"/>
    <property type="molecule type" value="Genomic_DNA"/>
</dbReference>
<keyword evidence="3" id="KW-0963">Cytoplasm</keyword>
<reference evidence="13" key="1">
    <citation type="submission" date="2006-10" db="EMBL/GenBank/DDBJ databases">
        <authorList>
            <person name="Amadeo P."/>
            <person name="Zhao Q."/>
            <person name="Wortman J."/>
            <person name="Fraser-Liggett C."/>
            <person name="Carlton J."/>
        </authorList>
    </citation>
    <scope>NUCLEOTIDE SEQUENCE</scope>
    <source>
        <strain evidence="13">G3</strain>
    </source>
</reference>
<keyword evidence="7" id="KW-0378">Hydrolase</keyword>
<comment type="similarity">
    <text evidence="2">Belongs to the DNA2/NAM7 helicase family.</text>
</comment>
<dbReference type="RefSeq" id="XP_001313071.1">
    <property type="nucleotide sequence ID" value="XM_001313070.1"/>
</dbReference>
<comment type="caution">
    <text evidence="11">Lacks conserved residue(s) required for the propagation of feature annotation.</text>
</comment>
<dbReference type="AlphaFoldDB" id="A2F4N7"/>
<feature type="region of interest" description="C3H" evidence="11">
    <location>
        <begin position="6"/>
        <end position="38"/>
    </location>
</feature>
<dbReference type="PANTHER" id="PTHR10887:SF364">
    <property type="entry name" value="REGULATOR OF NONSENSE TRANSCRIPTS 1"/>
    <property type="match status" value="1"/>
</dbReference>
<dbReference type="SUPFAM" id="SSF52540">
    <property type="entry name" value="P-loop containing nucleoside triphosphate hydrolases"/>
    <property type="match status" value="1"/>
</dbReference>
<dbReference type="GO" id="GO:0016787">
    <property type="term" value="F:hydrolase activity"/>
    <property type="evidence" value="ECO:0007669"/>
    <property type="project" value="UniProtKB-KW"/>
</dbReference>
<evidence type="ECO:0000256" key="4">
    <source>
        <dbReference type="ARBA" id="ARBA00022723"/>
    </source>
</evidence>
<feature type="domain" description="Upf1" evidence="12">
    <location>
        <begin position="1"/>
        <end position="158"/>
    </location>
</feature>
<dbReference type="Pfam" id="PF09416">
    <property type="entry name" value="UPF1_Zn_bind"/>
    <property type="match status" value="1"/>
</dbReference>
<dbReference type="InterPro" id="IPR041677">
    <property type="entry name" value="DNA2/NAM7_AAA_11"/>
</dbReference>
<dbReference type="Proteomes" id="UP000001542">
    <property type="component" value="Unassembled WGS sequence"/>
</dbReference>
<dbReference type="KEGG" id="tva:4757961"/>
<keyword evidence="9 11" id="KW-0862">Zinc</keyword>
<dbReference type="Gene3D" id="3.40.50.300">
    <property type="entry name" value="P-loop containing nucleotide triphosphate hydrolases"/>
    <property type="match status" value="2"/>
</dbReference>
<keyword evidence="6 11" id="KW-0863">Zinc-finger</keyword>
<dbReference type="GO" id="GO:0005737">
    <property type="term" value="C:cytoplasm"/>
    <property type="evidence" value="ECO:0000318"/>
    <property type="project" value="GO_Central"/>
</dbReference>
<evidence type="ECO:0000256" key="9">
    <source>
        <dbReference type="ARBA" id="ARBA00022833"/>
    </source>
</evidence>
<evidence type="ECO:0000313" key="13">
    <source>
        <dbReference type="EMBL" id="EAY00142.1"/>
    </source>
</evidence>
<dbReference type="Pfam" id="PF13086">
    <property type="entry name" value="AAA_11"/>
    <property type="match status" value="2"/>
</dbReference>
<evidence type="ECO:0000256" key="10">
    <source>
        <dbReference type="ARBA" id="ARBA00022840"/>
    </source>
</evidence>
<evidence type="ECO:0000256" key="6">
    <source>
        <dbReference type="ARBA" id="ARBA00022771"/>
    </source>
</evidence>
<evidence type="ECO:0000313" key="14">
    <source>
        <dbReference type="Proteomes" id="UP000001542"/>
    </source>
</evidence>
<dbReference type="VEuPathDB" id="TrichDB:TVAGG3_0583600"/>
<evidence type="ECO:0000256" key="5">
    <source>
        <dbReference type="ARBA" id="ARBA00022741"/>
    </source>
</evidence>
<keyword evidence="5" id="KW-0547">Nucleotide-binding</keyword>
<reference evidence="13" key="2">
    <citation type="journal article" date="2007" name="Science">
        <title>Draft genome sequence of the sexually transmitted pathogen Trichomonas vaginalis.</title>
        <authorList>
            <person name="Carlton J.M."/>
            <person name="Hirt R.P."/>
            <person name="Silva J.C."/>
            <person name="Delcher A.L."/>
            <person name="Schatz M."/>
            <person name="Zhao Q."/>
            <person name="Wortman J.R."/>
            <person name="Bidwell S.L."/>
            <person name="Alsmark U.C.M."/>
            <person name="Besteiro S."/>
            <person name="Sicheritz-Ponten T."/>
            <person name="Noel C.J."/>
            <person name="Dacks J.B."/>
            <person name="Foster P.G."/>
            <person name="Simillion C."/>
            <person name="Van de Peer Y."/>
            <person name="Miranda-Saavedra D."/>
            <person name="Barton G.J."/>
            <person name="Westrop G.D."/>
            <person name="Mueller S."/>
            <person name="Dessi D."/>
            <person name="Fiori P.L."/>
            <person name="Ren Q."/>
            <person name="Paulsen I."/>
            <person name="Zhang H."/>
            <person name="Bastida-Corcuera F.D."/>
            <person name="Simoes-Barbosa A."/>
            <person name="Brown M.T."/>
            <person name="Hayes R.D."/>
            <person name="Mukherjee M."/>
            <person name="Okumura C.Y."/>
            <person name="Schneider R."/>
            <person name="Smith A.J."/>
            <person name="Vanacova S."/>
            <person name="Villalvazo M."/>
            <person name="Haas B.J."/>
            <person name="Pertea M."/>
            <person name="Feldblyum T.V."/>
            <person name="Utterback T.R."/>
            <person name="Shu C.L."/>
            <person name="Osoegawa K."/>
            <person name="de Jong P.J."/>
            <person name="Hrdy I."/>
            <person name="Horvathova L."/>
            <person name="Zubacova Z."/>
            <person name="Dolezal P."/>
            <person name="Malik S.B."/>
            <person name="Logsdon J.M. Jr."/>
            <person name="Henze K."/>
            <person name="Gupta A."/>
            <person name="Wang C.C."/>
            <person name="Dunne R.L."/>
            <person name="Upcroft J.A."/>
            <person name="Upcroft P."/>
            <person name="White O."/>
            <person name="Salzberg S.L."/>
            <person name="Tang P."/>
            <person name="Chiu C.-H."/>
            <person name="Lee Y.-S."/>
            <person name="Embley T.M."/>
            <person name="Coombs G.H."/>
            <person name="Mottram J.C."/>
            <person name="Tachezy J."/>
            <person name="Fraser-Liggett C.M."/>
            <person name="Johnson P.J."/>
        </authorList>
    </citation>
    <scope>NUCLEOTIDE SEQUENCE [LARGE SCALE GENOMIC DNA]</scope>
    <source>
        <strain evidence="13">G3</strain>
    </source>
</reference>
<dbReference type="GO" id="GO:0000184">
    <property type="term" value="P:nuclear-transcribed mRNA catabolic process, nonsense-mediated decay"/>
    <property type="evidence" value="ECO:0000318"/>
    <property type="project" value="GO_Central"/>
</dbReference>
<keyword evidence="14" id="KW-1185">Reference proteome</keyword>
<dbReference type="GO" id="GO:0008270">
    <property type="term" value="F:zinc ion binding"/>
    <property type="evidence" value="ECO:0007669"/>
    <property type="project" value="UniProtKB-UniRule"/>
</dbReference>
<accession>A2F4N7</accession>
<dbReference type="PANTHER" id="PTHR10887">
    <property type="entry name" value="DNA2/NAM7 HELICASE FAMILY"/>
    <property type="match status" value="1"/>
</dbReference>
<dbReference type="VEuPathDB" id="TrichDB:TVAG_330710"/>
<dbReference type="GO" id="GO:0003723">
    <property type="term" value="F:RNA binding"/>
    <property type="evidence" value="ECO:0000318"/>
    <property type="project" value="GO_Central"/>
</dbReference>
<dbReference type="InterPro" id="IPR027417">
    <property type="entry name" value="P-loop_NTPase"/>
</dbReference>
<dbReference type="CDD" id="cd18039">
    <property type="entry name" value="DEXXQc_UPF1"/>
    <property type="match status" value="1"/>
</dbReference>
<keyword evidence="8" id="KW-0347">Helicase</keyword>
<dbReference type="InterPro" id="IPR045055">
    <property type="entry name" value="DNA2/NAM7-like"/>
</dbReference>
<dbReference type="eggNOG" id="KOG1802">
    <property type="taxonomic scope" value="Eukaryota"/>
</dbReference>
<dbReference type="CDD" id="cd21400">
    <property type="entry name" value="ZBD_UPF1-like"/>
    <property type="match status" value="1"/>
</dbReference>
<keyword evidence="4 11" id="KW-0479">Metal-binding</keyword>
<organism evidence="13 14">
    <name type="scientific">Trichomonas vaginalis (strain ATCC PRA-98 / G3)</name>
    <dbReference type="NCBI Taxonomy" id="412133"/>
    <lineage>
        <taxon>Eukaryota</taxon>
        <taxon>Metamonada</taxon>
        <taxon>Parabasalia</taxon>
        <taxon>Trichomonadida</taxon>
        <taxon>Trichomonadidae</taxon>
        <taxon>Trichomonas</taxon>
    </lineage>
</organism>
<sequence length="814" mass="91759">MAEPECVFCGCKEITSLAKPKDYNFWLCNAKKGLTASHLVQFLKKSDCKEIELHPGNPFHGIEFKCAVCGQTNIFDLGILITQTNQIIVCSSQCQHDAQFKGKTIQFIPIISNSCVEEQILPFPENCPNEVTPASVSDKIRQLTGVGVVDANKQKLPEGKYQYESVEEYTTTFNAFIQAEMKADYFRAHNTSTSISNIKWENKRKFSFPAKRSMKRKFTPTMSYFISKNNKNKDETEVAFFNKFNDKEGTCSLCLKGDSKFYGANSLKVQRVQNSITFQRQLKSLDYMKNGLEEFWVNLFLGKFDKKQFQAKNGIKKIPLSKDIKVTKQSSGLNFIVRDKNTVIELNRSQGKAVEAALSQRFTYIQGPPGTGKTTSITAIVKSFVDGGIFPVLIVGHSNVTADFGCLALSNIGLKVGRVLSLEIEDAIQAAKLNEIDSEYNFIIPGYERSKFSTFQKAKKQYIEKYGTEPDLASSKSYRKFKKIEQRIIADCQVICVTSSTSGSVRVEGNFRAIIFDEAGQCLDPDFLISMKHNPERLVLVGDTFQLGPTIQNNAVRNAGFGVNLMKKLVKLGLIPNILTYQYRMHPSILEFPSKTFYKNLVKSGISAEQRIYKFSKPNFKFPNPQIPLMFWDVEGKEQSDGDGKSYWCLSQCNAVSQVLDALFNSGVPANSIGIITPYNGQNDYLMDNLDYICESCSAEYIKNVEIATVDGFQGREKDFIIFNLVRSNENYQIGFLSDIERLNVSITRAKYGLIVIGHSRTFSKTKLFCDWFNFFIENNCFMAGGDFKSLQKGTFVPNLDKDPKEAPEEGIFV</sequence>
<keyword evidence="10" id="KW-0067">ATP-binding</keyword>
<feature type="region of interest" description="CC/SHH/C" evidence="11">
    <location>
        <begin position="20"/>
        <end position="48"/>
    </location>
</feature>
<dbReference type="GO" id="GO:0003724">
    <property type="term" value="F:RNA helicase activity"/>
    <property type="evidence" value="ECO:0000318"/>
    <property type="project" value="GO_Central"/>
</dbReference>
<evidence type="ECO:0000256" key="3">
    <source>
        <dbReference type="ARBA" id="ARBA00022490"/>
    </source>
</evidence>
<dbReference type="InterPro" id="IPR018999">
    <property type="entry name" value="UPF1_CH/ZBD"/>
</dbReference>
<dbReference type="PROSITE" id="PS51997">
    <property type="entry name" value="UPF1_CH_RICH"/>
    <property type="match status" value="1"/>
</dbReference>
<dbReference type="CDD" id="cd18808">
    <property type="entry name" value="SF1_C_Upf1"/>
    <property type="match status" value="1"/>
</dbReference>
<protein>
    <submittedName>
        <fullName evidence="13">Possible regulator of nonsense transcripts, putative</fullName>
    </submittedName>
</protein>
<dbReference type="OrthoDB" id="2285229at2759"/>
<dbReference type="FunFam" id="3.40.50.300:FF:000097">
    <property type="entry name" value="Regulator of nonsense transcripts 1"/>
    <property type="match status" value="1"/>
</dbReference>
<dbReference type="STRING" id="5722.A2F4N7"/>
<proteinExistence type="inferred from homology"/>
<dbReference type="SMR" id="A2F4N7"/>
<evidence type="ECO:0000256" key="8">
    <source>
        <dbReference type="ARBA" id="ARBA00022806"/>
    </source>
</evidence>
<dbReference type="InterPro" id="IPR041679">
    <property type="entry name" value="DNA2/NAM7-like_C"/>
</dbReference>
<dbReference type="InterPro" id="IPR047187">
    <property type="entry name" value="SF1_C_Upf1"/>
</dbReference>
<comment type="subcellular location">
    <subcellularLocation>
        <location evidence="1">Cytoplasm</location>
    </subcellularLocation>
</comment>
<evidence type="ECO:0000256" key="2">
    <source>
        <dbReference type="ARBA" id="ARBA00007913"/>
    </source>
</evidence>
<dbReference type="InParanoid" id="A2F4N7"/>
<gene>
    <name evidence="13" type="ORF">TVAG_330710</name>
</gene>
<evidence type="ECO:0000259" key="12">
    <source>
        <dbReference type="PROSITE" id="PS51997"/>
    </source>
</evidence>
<dbReference type="Pfam" id="PF13087">
    <property type="entry name" value="AAA_12"/>
    <property type="match status" value="1"/>
</dbReference>
<evidence type="ECO:0000256" key="11">
    <source>
        <dbReference type="PROSITE-ProRule" id="PRU01341"/>
    </source>
</evidence>
<evidence type="ECO:0000256" key="7">
    <source>
        <dbReference type="ARBA" id="ARBA00022801"/>
    </source>
</evidence>
<evidence type="ECO:0000256" key="1">
    <source>
        <dbReference type="ARBA" id="ARBA00004496"/>
    </source>
</evidence>
<name>A2F4N7_TRIV3</name>